<organism evidence="1 2">
    <name type="scientific">Pleomorphomonas carboxyditropha</name>
    <dbReference type="NCBI Taxonomy" id="2023338"/>
    <lineage>
        <taxon>Bacteria</taxon>
        <taxon>Pseudomonadati</taxon>
        <taxon>Pseudomonadota</taxon>
        <taxon>Alphaproteobacteria</taxon>
        <taxon>Hyphomicrobiales</taxon>
        <taxon>Pleomorphomonadaceae</taxon>
        <taxon>Pleomorphomonas</taxon>
    </lineage>
</organism>
<protein>
    <recommendedName>
        <fullName evidence="3">DUF3800 domain-containing protein</fullName>
    </recommendedName>
</protein>
<proteinExistence type="predicted"/>
<dbReference type="EMBL" id="NQVN01000006">
    <property type="protein sequence ID" value="PIO99134.1"/>
    <property type="molecule type" value="Genomic_DNA"/>
</dbReference>
<reference evidence="1 2" key="1">
    <citation type="submission" date="2017-08" db="EMBL/GenBank/DDBJ databases">
        <title>Pleomorphomonas carboxidotrophicus sp. nov., a new mesophilic hydrogenogenic carboxidotroph.</title>
        <authorList>
            <person name="Esquivel-Elizondo S."/>
            <person name="Krajmalnik-Brown R."/>
            <person name="Maldonado J."/>
        </authorList>
    </citation>
    <scope>NUCLEOTIDE SEQUENCE [LARGE SCALE GENOMIC DNA]</scope>
    <source>
        <strain evidence="1 2">SVCO-16</strain>
    </source>
</reference>
<accession>A0A2G9WWT4</accession>
<comment type="caution">
    <text evidence="1">The sequence shown here is derived from an EMBL/GenBank/DDBJ whole genome shotgun (WGS) entry which is preliminary data.</text>
</comment>
<evidence type="ECO:0000313" key="1">
    <source>
        <dbReference type="EMBL" id="PIO99134.1"/>
    </source>
</evidence>
<dbReference type="AlphaFoldDB" id="A0A2G9WWT4"/>
<gene>
    <name evidence="1" type="ORF">CJ014_11710</name>
</gene>
<sequence>MARLNKKILCFVDEYGTAGEPGFALGCVIVWARECGRLDKTFSDLLPASVNEVHAADWEKEVVQGVLGRLKQATLSQNMILLNKPYSLKTGSRPEIYANALVETVKFAIKRFRAANRGGRFIGNVEVIVDACEQNTDLRFLRTIEKARLEDGLFKAVIRVVTLDSAASRVLQLADLVAHARSWIVNGEENAKGLRDTYGIEVS</sequence>
<dbReference type="Pfam" id="PF12686">
    <property type="entry name" value="DUF3800"/>
    <property type="match status" value="1"/>
</dbReference>
<dbReference type="InterPro" id="IPR024524">
    <property type="entry name" value="DUF3800"/>
</dbReference>
<keyword evidence="2" id="KW-1185">Reference proteome</keyword>
<evidence type="ECO:0000313" key="2">
    <source>
        <dbReference type="Proteomes" id="UP000231070"/>
    </source>
</evidence>
<dbReference type="Proteomes" id="UP000231070">
    <property type="component" value="Unassembled WGS sequence"/>
</dbReference>
<evidence type="ECO:0008006" key="3">
    <source>
        <dbReference type="Google" id="ProtNLM"/>
    </source>
</evidence>
<name>A0A2G9WWT4_9HYPH</name>